<evidence type="ECO:0000313" key="1">
    <source>
        <dbReference type="EMBL" id="DAE31596.1"/>
    </source>
</evidence>
<sequence>MTPTETTAALMRYFHNLFLDSKFYNATELV</sequence>
<dbReference type="EMBL" id="BK059109">
    <property type="protein sequence ID" value="DAE31596.1"/>
    <property type="molecule type" value="Genomic_DNA"/>
</dbReference>
<name>A0A8S5RKT9_9VIRU</name>
<reference evidence="1" key="1">
    <citation type="journal article" date="2021" name="Proc. Natl. Acad. Sci. U.S.A.">
        <title>A Catalog of Tens of Thousands of Viruses from Human Metagenomes Reveals Hidden Associations with Chronic Diseases.</title>
        <authorList>
            <person name="Tisza M.J."/>
            <person name="Buck C.B."/>
        </authorList>
    </citation>
    <scope>NUCLEOTIDE SEQUENCE</scope>
    <source>
        <strain evidence="1">CtBM815</strain>
    </source>
</reference>
<proteinExistence type="predicted"/>
<accession>A0A8S5RKT9</accession>
<protein>
    <submittedName>
        <fullName evidence="1">Uncharacterized protein</fullName>
    </submittedName>
</protein>
<organism evidence="1">
    <name type="scientific">virus sp. ctBM815</name>
    <dbReference type="NCBI Taxonomy" id="2825806"/>
    <lineage>
        <taxon>Viruses</taxon>
    </lineage>
</organism>